<sequence length="170" mass="20263">MDKRNERKSEKSSAKEDVKKPFNKRLALKKKFSNKYKVEKYQEQRKKHMLRKYKNELKNEKPGFDVSKIYEAAEAEDGDEMAQKPETDRKRGGKMGRFVKRSAEDKEKAQEEFEKRKAEKEEARKEAMEKRKETFKKLNKRTRKGQPSMTGRLEVMYEKIVGMTSQQRSS</sequence>
<dbReference type="Proteomes" id="UP000695000">
    <property type="component" value="Unplaced"/>
</dbReference>
<accession>A0ABM1MWX5</accession>
<protein>
    <submittedName>
        <fullName evidence="3">Thyroid transcription factor 1-associated protein 26-like</fullName>
    </submittedName>
</protein>
<dbReference type="GeneID" id="108564520"/>
<dbReference type="Pfam" id="PF08524">
    <property type="entry name" value="rRNA_processing"/>
    <property type="match status" value="1"/>
</dbReference>
<dbReference type="InterPro" id="IPR013730">
    <property type="entry name" value="Fyv7/TAP26"/>
</dbReference>
<keyword evidence="2" id="KW-1185">Reference proteome</keyword>
<feature type="compositionally biased region" description="Basic and acidic residues" evidence="1">
    <location>
        <begin position="1"/>
        <end position="20"/>
    </location>
</feature>
<name>A0ABM1MWX5_NICVS</name>
<feature type="region of interest" description="Disordered" evidence="1">
    <location>
        <begin position="1"/>
        <end position="22"/>
    </location>
</feature>
<evidence type="ECO:0000313" key="3">
    <source>
        <dbReference type="RefSeq" id="XP_017779075.1"/>
    </source>
</evidence>
<evidence type="ECO:0000313" key="2">
    <source>
        <dbReference type="Proteomes" id="UP000695000"/>
    </source>
</evidence>
<organism evidence="2 3">
    <name type="scientific">Nicrophorus vespilloides</name>
    <name type="common">Boreal carrion beetle</name>
    <dbReference type="NCBI Taxonomy" id="110193"/>
    <lineage>
        <taxon>Eukaryota</taxon>
        <taxon>Metazoa</taxon>
        <taxon>Ecdysozoa</taxon>
        <taxon>Arthropoda</taxon>
        <taxon>Hexapoda</taxon>
        <taxon>Insecta</taxon>
        <taxon>Pterygota</taxon>
        <taxon>Neoptera</taxon>
        <taxon>Endopterygota</taxon>
        <taxon>Coleoptera</taxon>
        <taxon>Polyphaga</taxon>
        <taxon>Staphyliniformia</taxon>
        <taxon>Silphidae</taxon>
        <taxon>Nicrophorinae</taxon>
        <taxon>Nicrophorus</taxon>
    </lineage>
</organism>
<feature type="compositionally biased region" description="Basic and acidic residues" evidence="1">
    <location>
        <begin position="101"/>
        <end position="136"/>
    </location>
</feature>
<feature type="compositionally biased region" description="Basic residues" evidence="1">
    <location>
        <begin position="91"/>
        <end position="100"/>
    </location>
</feature>
<dbReference type="RefSeq" id="XP_017779075.1">
    <property type="nucleotide sequence ID" value="XM_017923586.1"/>
</dbReference>
<feature type="compositionally biased region" description="Basic and acidic residues" evidence="1">
    <location>
        <begin position="81"/>
        <end position="90"/>
    </location>
</feature>
<reference evidence="3" key="1">
    <citation type="submission" date="2025-08" db="UniProtKB">
        <authorList>
            <consortium name="RefSeq"/>
        </authorList>
    </citation>
    <scope>IDENTIFICATION</scope>
    <source>
        <tissue evidence="3">Whole Larva</tissue>
    </source>
</reference>
<evidence type="ECO:0000256" key="1">
    <source>
        <dbReference type="SAM" id="MobiDB-lite"/>
    </source>
</evidence>
<proteinExistence type="predicted"/>
<feature type="region of interest" description="Disordered" evidence="1">
    <location>
        <begin position="75"/>
        <end position="152"/>
    </location>
</feature>
<gene>
    <name evidence="3" type="primary">LOC108564520</name>
</gene>